<dbReference type="OrthoDB" id="1225588at2759"/>
<sequence length="296" mass="33363">DKLLCHIYLYISQNPDIGIRQSKDQFWSRIEEAYNLNKPDNLQIRNKRSLQCRMRNILHDISKLTGCVSQIEALRPSGAFEEDILNRAKVLLMQDTEFRKGFKFHHVWPIMKDFVKFSSDSNPSKTQTKMRETNLDSSQSDLSLPHTPTSGSTGLPSFEINLSSDVTSAGSAWMSAGSVWASPTGSGWTSSRLNTVRSYQLESDLLHFKFKFNISLCPSRISLDVYWISLGVPTGSAWTSSRLNTVRSYQLVSDLLDSLKTDSPRTSASKDQATRGVCFPGYNDGTEQLTESTRLR</sequence>
<dbReference type="Proteomes" id="UP000250235">
    <property type="component" value="Unassembled WGS sequence"/>
</dbReference>
<evidence type="ECO:0000313" key="2">
    <source>
        <dbReference type="EMBL" id="KZV21568.1"/>
    </source>
</evidence>
<dbReference type="PANTHER" id="PTHR45125:SF3">
    <property type="entry name" value="NO-APICAL-MERISTEM-ASSOCIATED CARBOXY-TERMINAL DOMAIN PROTEIN"/>
    <property type="match status" value="1"/>
</dbReference>
<proteinExistence type="predicted"/>
<protein>
    <recommendedName>
        <fullName evidence="4">No apical meristem-associated C-terminal domain-containing protein</fullName>
    </recommendedName>
</protein>
<reference evidence="2 3" key="1">
    <citation type="journal article" date="2015" name="Proc. Natl. Acad. Sci. U.S.A.">
        <title>The resurrection genome of Boea hygrometrica: A blueprint for survival of dehydration.</title>
        <authorList>
            <person name="Xiao L."/>
            <person name="Yang G."/>
            <person name="Zhang L."/>
            <person name="Yang X."/>
            <person name="Zhao S."/>
            <person name="Ji Z."/>
            <person name="Zhou Q."/>
            <person name="Hu M."/>
            <person name="Wang Y."/>
            <person name="Chen M."/>
            <person name="Xu Y."/>
            <person name="Jin H."/>
            <person name="Xiao X."/>
            <person name="Hu G."/>
            <person name="Bao F."/>
            <person name="Hu Y."/>
            <person name="Wan P."/>
            <person name="Li L."/>
            <person name="Deng X."/>
            <person name="Kuang T."/>
            <person name="Xiang C."/>
            <person name="Zhu J.K."/>
            <person name="Oliver M.J."/>
            <person name="He Y."/>
        </authorList>
    </citation>
    <scope>NUCLEOTIDE SEQUENCE [LARGE SCALE GENOMIC DNA]</scope>
    <source>
        <strain evidence="3">cv. XS01</strain>
    </source>
</reference>
<accession>A0A2Z7AJM9</accession>
<organism evidence="2 3">
    <name type="scientific">Dorcoceras hygrometricum</name>
    <dbReference type="NCBI Taxonomy" id="472368"/>
    <lineage>
        <taxon>Eukaryota</taxon>
        <taxon>Viridiplantae</taxon>
        <taxon>Streptophyta</taxon>
        <taxon>Embryophyta</taxon>
        <taxon>Tracheophyta</taxon>
        <taxon>Spermatophyta</taxon>
        <taxon>Magnoliopsida</taxon>
        <taxon>eudicotyledons</taxon>
        <taxon>Gunneridae</taxon>
        <taxon>Pentapetalae</taxon>
        <taxon>asterids</taxon>
        <taxon>lamiids</taxon>
        <taxon>Lamiales</taxon>
        <taxon>Gesneriaceae</taxon>
        <taxon>Didymocarpoideae</taxon>
        <taxon>Trichosporeae</taxon>
        <taxon>Loxocarpinae</taxon>
        <taxon>Dorcoceras</taxon>
    </lineage>
</organism>
<gene>
    <name evidence="2" type="ORF">F511_11061</name>
</gene>
<dbReference type="AlphaFoldDB" id="A0A2Z7AJM9"/>
<evidence type="ECO:0008006" key="4">
    <source>
        <dbReference type="Google" id="ProtNLM"/>
    </source>
</evidence>
<dbReference type="PANTHER" id="PTHR45125">
    <property type="entry name" value="F21J9.4-RELATED"/>
    <property type="match status" value="1"/>
</dbReference>
<feature type="region of interest" description="Disordered" evidence="1">
    <location>
        <begin position="119"/>
        <end position="153"/>
    </location>
</feature>
<name>A0A2Z7AJM9_9LAMI</name>
<evidence type="ECO:0000313" key="3">
    <source>
        <dbReference type="Proteomes" id="UP000250235"/>
    </source>
</evidence>
<evidence type="ECO:0000256" key="1">
    <source>
        <dbReference type="SAM" id="MobiDB-lite"/>
    </source>
</evidence>
<feature type="compositionally biased region" description="Polar residues" evidence="1">
    <location>
        <begin position="135"/>
        <end position="153"/>
    </location>
</feature>
<feature type="non-terminal residue" evidence="2">
    <location>
        <position position="1"/>
    </location>
</feature>
<dbReference type="EMBL" id="KV014882">
    <property type="protein sequence ID" value="KZV21568.1"/>
    <property type="molecule type" value="Genomic_DNA"/>
</dbReference>
<keyword evidence="3" id="KW-1185">Reference proteome</keyword>